<evidence type="ECO:0000256" key="1">
    <source>
        <dbReference type="SAM" id="SignalP"/>
    </source>
</evidence>
<feature type="signal peptide" evidence="1">
    <location>
        <begin position="1"/>
        <end position="23"/>
    </location>
</feature>
<proteinExistence type="predicted"/>
<name>A0A6S6TPJ9_9GAMM</name>
<evidence type="ECO:0000313" key="2">
    <source>
        <dbReference type="EMBL" id="CAA6817793.1"/>
    </source>
</evidence>
<feature type="chain" id="PRO_5028340035" description="SH3b domain-containing protein" evidence="1">
    <location>
        <begin position="24"/>
        <end position="239"/>
    </location>
</feature>
<dbReference type="AlphaFoldDB" id="A0A6S6TPJ9"/>
<keyword evidence="1" id="KW-0732">Signal</keyword>
<reference evidence="2" key="1">
    <citation type="submission" date="2020-01" db="EMBL/GenBank/DDBJ databases">
        <authorList>
            <person name="Meier V. D."/>
            <person name="Meier V D."/>
        </authorList>
    </citation>
    <scope>NUCLEOTIDE SEQUENCE</scope>
    <source>
        <strain evidence="2">HLG_WM_MAG_07</strain>
    </source>
</reference>
<protein>
    <recommendedName>
        <fullName evidence="3">SH3b domain-containing protein</fullName>
    </recommendedName>
</protein>
<evidence type="ECO:0008006" key="3">
    <source>
        <dbReference type="Google" id="ProtNLM"/>
    </source>
</evidence>
<dbReference type="EMBL" id="CACVAY010000084">
    <property type="protein sequence ID" value="CAA6817793.1"/>
    <property type="molecule type" value="Genomic_DNA"/>
</dbReference>
<sequence>MHRKFSIAFLIIAFALVSPFSHAAPAPLKVYEVTGIKQGESLNMRAWPNPNSRTLVALPHNSKWVASSAKPAKYGKSTWLKVHWNGDTGWVNSKFLKYDDVRTKKAIERRQHRLTNKTTAQKTATNKNTTPKTTGKQIIMECGGNEPFWNVDMNLTEKTLKVNLRNGTSFTSPLYHRKWTKGNKIMVVNGGKGRNAVRATLTKNNSCTDGITNIRYPFSIVANISGNRNVSGCCKTIQR</sequence>
<gene>
    <name evidence="2" type="ORF">HELGO_WM4870</name>
</gene>
<organism evidence="2">
    <name type="scientific">uncultured Thiotrichaceae bacterium</name>
    <dbReference type="NCBI Taxonomy" id="298394"/>
    <lineage>
        <taxon>Bacteria</taxon>
        <taxon>Pseudomonadati</taxon>
        <taxon>Pseudomonadota</taxon>
        <taxon>Gammaproteobacteria</taxon>
        <taxon>Thiotrichales</taxon>
        <taxon>Thiotrichaceae</taxon>
        <taxon>environmental samples</taxon>
    </lineage>
</organism>
<dbReference type="Gene3D" id="2.30.30.40">
    <property type="entry name" value="SH3 Domains"/>
    <property type="match status" value="1"/>
</dbReference>
<accession>A0A6S6TPJ9</accession>